<comment type="caution">
    <text evidence="3">The sequence shown here is derived from an EMBL/GenBank/DDBJ whole genome shotgun (WGS) entry which is preliminary data.</text>
</comment>
<dbReference type="InterPro" id="IPR036111">
    <property type="entry name" value="Mal/L-sulfo/L-lacto_DH-like_sf"/>
</dbReference>
<protein>
    <submittedName>
        <fullName evidence="3">Malate dehydrogenase</fullName>
    </submittedName>
</protein>
<comment type="similarity">
    <text evidence="1">Belongs to the LDH2/MDH2 oxidoreductase family.</text>
</comment>
<dbReference type="InterPro" id="IPR043143">
    <property type="entry name" value="Mal/L-sulf/L-lact_DH-like_NADP"/>
</dbReference>
<dbReference type="Proteomes" id="UP000214720">
    <property type="component" value="Unassembled WGS sequence"/>
</dbReference>
<dbReference type="Gene3D" id="3.30.1370.60">
    <property type="entry name" value="Hypothetical oxidoreductase yiak, domain 2"/>
    <property type="match status" value="1"/>
</dbReference>
<accession>A0A226X319</accession>
<evidence type="ECO:0000256" key="2">
    <source>
        <dbReference type="ARBA" id="ARBA00023002"/>
    </source>
</evidence>
<dbReference type="RefSeq" id="WP_179258331.1">
    <property type="nucleotide sequence ID" value="NZ_MTHB01000102.1"/>
</dbReference>
<keyword evidence="2" id="KW-0560">Oxidoreductase</keyword>
<dbReference type="InterPro" id="IPR043144">
    <property type="entry name" value="Mal/L-sulf/L-lact_DH-like_ah"/>
</dbReference>
<proteinExistence type="inferred from homology"/>
<dbReference type="Gene3D" id="1.10.1530.10">
    <property type="match status" value="1"/>
</dbReference>
<organism evidence="3 4">
    <name type="scientific">Caballeronia sordidicola</name>
    <name type="common">Burkholderia sordidicola</name>
    <dbReference type="NCBI Taxonomy" id="196367"/>
    <lineage>
        <taxon>Bacteria</taxon>
        <taxon>Pseudomonadati</taxon>
        <taxon>Pseudomonadota</taxon>
        <taxon>Betaproteobacteria</taxon>
        <taxon>Burkholderiales</taxon>
        <taxon>Burkholderiaceae</taxon>
        <taxon>Caballeronia</taxon>
    </lineage>
</organism>
<evidence type="ECO:0000256" key="1">
    <source>
        <dbReference type="ARBA" id="ARBA00006056"/>
    </source>
</evidence>
<dbReference type="EMBL" id="MTHB01000102">
    <property type="protein sequence ID" value="OXC77519.1"/>
    <property type="molecule type" value="Genomic_DNA"/>
</dbReference>
<dbReference type="Pfam" id="PF02615">
    <property type="entry name" value="Ldh_2"/>
    <property type="match status" value="1"/>
</dbReference>
<dbReference type="SUPFAM" id="SSF89733">
    <property type="entry name" value="L-sulfolactate dehydrogenase-like"/>
    <property type="match status" value="1"/>
</dbReference>
<reference evidence="4" key="1">
    <citation type="submission" date="2017-01" db="EMBL/GenBank/DDBJ databases">
        <title>Genome Analysis of Deinococcus marmoris KOPRI26562.</title>
        <authorList>
            <person name="Kim J.H."/>
            <person name="Oh H.-M."/>
        </authorList>
    </citation>
    <scope>NUCLEOTIDE SEQUENCE [LARGE SCALE GENOMIC DNA]</scope>
    <source>
        <strain evidence="4">PAMC 26633</strain>
    </source>
</reference>
<gene>
    <name evidence="3" type="ORF">BSU04_16420</name>
</gene>
<evidence type="ECO:0000313" key="4">
    <source>
        <dbReference type="Proteomes" id="UP000214720"/>
    </source>
</evidence>
<dbReference type="AlphaFoldDB" id="A0A226X319"/>
<dbReference type="InterPro" id="IPR003767">
    <property type="entry name" value="Malate/L-lactate_DH-like"/>
</dbReference>
<dbReference type="PANTHER" id="PTHR11091">
    <property type="entry name" value="OXIDOREDUCTASE-RELATED"/>
    <property type="match status" value="1"/>
</dbReference>
<name>A0A226X319_CABSO</name>
<evidence type="ECO:0000313" key="3">
    <source>
        <dbReference type="EMBL" id="OXC77519.1"/>
    </source>
</evidence>
<sequence>MISIDDAFALCKSAALGAGASEDVALSLTTAAVAAESRGQKSVGVSHLFDYLDAMKEGRLDGRAVPVIERPTAAVFRVDARSGIAQLGFDRVFNDLVDAARTVGIALFSGRNSYTCGALGYYVERLAEKGLVALATANAPAAVAAIGAKRALYGTNPMAFAAPQGGGPVLLIDQASSATAYVNVRMAAKQGNSLPEGWAIDKNGEPTRDPVAALAGALLPFGGVRGGNIALMVEVMSAMSGANWSLDAPSWVDGNQCPGIGLSVIAFNPTLLDPSFESRLANHLAMLRSVHGVFIPGFEKADALAASVNRGLDIDDDMLQKLRTMAG</sequence>
<dbReference type="PANTHER" id="PTHR11091:SF0">
    <property type="entry name" value="MALATE DEHYDROGENASE"/>
    <property type="match status" value="1"/>
</dbReference>
<dbReference type="GO" id="GO:0016491">
    <property type="term" value="F:oxidoreductase activity"/>
    <property type="evidence" value="ECO:0007669"/>
    <property type="project" value="UniProtKB-KW"/>
</dbReference>